<keyword evidence="3 9" id="KW-0808">Transferase</keyword>
<dbReference type="InterPro" id="IPR003362">
    <property type="entry name" value="Bact_transf"/>
</dbReference>
<dbReference type="Pfam" id="PF13727">
    <property type="entry name" value="CoA_binding_3"/>
    <property type="match status" value="1"/>
</dbReference>
<feature type="transmembrane region" description="Helical" evidence="7">
    <location>
        <begin position="98"/>
        <end position="120"/>
    </location>
</feature>
<feature type="domain" description="Bacterial sugar transferase" evidence="8">
    <location>
        <begin position="265"/>
        <end position="447"/>
    </location>
</feature>
<dbReference type="SUPFAM" id="SSF51735">
    <property type="entry name" value="NAD(P)-binding Rossmann-fold domains"/>
    <property type="match status" value="1"/>
</dbReference>
<dbReference type="Pfam" id="PF02397">
    <property type="entry name" value="Bac_transf"/>
    <property type="match status" value="1"/>
</dbReference>
<comment type="subcellular location">
    <subcellularLocation>
        <location evidence="1">Membrane</location>
        <topology evidence="1">Multi-pass membrane protein</topology>
    </subcellularLocation>
</comment>
<evidence type="ECO:0000256" key="5">
    <source>
        <dbReference type="ARBA" id="ARBA00022989"/>
    </source>
</evidence>
<dbReference type="AlphaFoldDB" id="A0A6F8PQL3"/>
<dbReference type="KEGG" id="tzo:THMIRHAT_20640"/>
<dbReference type="InterPro" id="IPR036291">
    <property type="entry name" value="NAD(P)-bd_dom_sf"/>
</dbReference>
<feature type="transmembrane region" description="Helical" evidence="7">
    <location>
        <begin position="270"/>
        <end position="291"/>
    </location>
</feature>
<organism evidence="9 10">
    <name type="scientific">Thiosulfativibrio zosterae</name>
    <dbReference type="NCBI Taxonomy" id="2675053"/>
    <lineage>
        <taxon>Bacteria</taxon>
        <taxon>Pseudomonadati</taxon>
        <taxon>Pseudomonadota</taxon>
        <taxon>Gammaproteobacteria</taxon>
        <taxon>Thiotrichales</taxon>
        <taxon>Piscirickettsiaceae</taxon>
        <taxon>Thiosulfativibrio</taxon>
    </lineage>
</organism>
<proteinExistence type="inferred from homology"/>
<dbReference type="NCBIfam" id="TIGR03023">
    <property type="entry name" value="WcaJ_sugtrans"/>
    <property type="match status" value="1"/>
</dbReference>
<keyword evidence="10" id="KW-1185">Reference proteome</keyword>
<evidence type="ECO:0000256" key="6">
    <source>
        <dbReference type="ARBA" id="ARBA00023136"/>
    </source>
</evidence>
<comment type="similarity">
    <text evidence="2">Belongs to the bacterial sugar transferase family.</text>
</comment>
<dbReference type="Gene3D" id="3.40.50.720">
    <property type="entry name" value="NAD(P)-binding Rossmann-like Domain"/>
    <property type="match status" value="1"/>
</dbReference>
<evidence type="ECO:0000256" key="7">
    <source>
        <dbReference type="SAM" id="Phobius"/>
    </source>
</evidence>
<dbReference type="PANTHER" id="PTHR30576:SF21">
    <property type="entry name" value="UDP-GLUCOSE:UNDECAPRENYL-PHOSPHATE GLUCOSE-1-PHOSPHATE TRANSFERASE"/>
    <property type="match status" value="1"/>
</dbReference>
<gene>
    <name evidence="9" type="ORF">THMIRHAT_20640</name>
</gene>
<evidence type="ECO:0000256" key="3">
    <source>
        <dbReference type="ARBA" id="ARBA00022679"/>
    </source>
</evidence>
<evidence type="ECO:0000256" key="4">
    <source>
        <dbReference type="ARBA" id="ARBA00022692"/>
    </source>
</evidence>
<keyword evidence="5 7" id="KW-1133">Transmembrane helix</keyword>
<evidence type="ECO:0000259" key="8">
    <source>
        <dbReference type="Pfam" id="PF02397"/>
    </source>
</evidence>
<feature type="transmembrane region" description="Helical" evidence="7">
    <location>
        <begin position="12"/>
        <end position="32"/>
    </location>
</feature>
<dbReference type="InterPro" id="IPR017473">
    <property type="entry name" value="Undecaprenyl-P_gluc_Ptfrase"/>
</dbReference>
<reference evidence="10" key="1">
    <citation type="submission" date="2019-11" db="EMBL/GenBank/DDBJ databases">
        <title>Isolation and characterization of two novel species in the genus Thiomicrorhabdus.</title>
        <authorList>
            <person name="Mochizuki J."/>
            <person name="Kojima H."/>
            <person name="Fukui M."/>
        </authorList>
    </citation>
    <scope>NUCLEOTIDE SEQUENCE [LARGE SCALE GENOMIC DNA]</scope>
    <source>
        <strain evidence="10">AkT22</strain>
    </source>
</reference>
<accession>A0A6F8PQL3</accession>
<feature type="transmembrane region" description="Helical" evidence="7">
    <location>
        <begin position="38"/>
        <end position="59"/>
    </location>
</feature>
<keyword evidence="6 7" id="KW-0472">Membrane</keyword>
<dbReference type="GO" id="GO:0009242">
    <property type="term" value="P:colanic acid biosynthetic process"/>
    <property type="evidence" value="ECO:0007669"/>
    <property type="project" value="TreeGrafter"/>
</dbReference>
<evidence type="ECO:0000313" key="9">
    <source>
        <dbReference type="EMBL" id="BBP44318.1"/>
    </source>
</evidence>
<evidence type="ECO:0000313" key="10">
    <source>
        <dbReference type="Proteomes" id="UP000501466"/>
    </source>
</evidence>
<dbReference type="EMBL" id="AP021888">
    <property type="protein sequence ID" value="BBP44318.1"/>
    <property type="molecule type" value="Genomic_DNA"/>
</dbReference>
<name>A0A6F8PQL3_9GAMM</name>
<sequence>MNYSTNISMLQRFLDLSLSITALILIAHVYGIPFSTSYLILGVLGSGLFVLLSELFGLYKNSQTSTLISIASLIFNGWVVAWFILIVLMFLLKESENFSRVVLTLWGLTVPFFLISYRWLIRVSLRQYFYQSANYKMVAIIGVTRSGRELAKVINDNPWLGYKVAGFFDDEYKGNEFQMLGELKDLEQACNKNSFAEIYICLPLKAESEIQQLLNLLSNSTLVVKFIPDLFSFDLLQARWTDLKGLPVISVYDSPLNSNLAKIIKRLEDIILSVCILVLISPILVVLALGVKLTSQGPIIFKQKRYGINGKEINIYKFRSMISQDNGDVILQATQNDARVTRFGAFMRKTSLDELPQFINVLQGKMSIVGPRPHASAHNEHYRKIVPKYMQRHSVKPGITGWAQVNGWRGETKTLDKMEKRIEFDLYYINNWSLLMDLKIIFLTLVKGFFDKNAY</sequence>
<dbReference type="RefSeq" id="WP_173292045.1">
    <property type="nucleotide sequence ID" value="NZ_AP021888.1"/>
</dbReference>
<dbReference type="Proteomes" id="UP000501466">
    <property type="component" value="Chromosome"/>
</dbReference>
<dbReference type="GO" id="GO:0016020">
    <property type="term" value="C:membrane"/>
    <property type="evidence" value="ECO:0007669"/>
    <property type="project" value="UniProtKB-SubCell"/>
</dbReference>
<protein>
    <submittedName>
        <fullName evidence="9">Undecaprenyl-phosphate glucose phosphotransferase</fullName>
    </submittedName>
</protein>
<dbReference type="NCBIfam" id="TIGR03025">
    <property type="entry name" value="EPS_sugtrans"/>
    <property type="match status" value="1"/>
</dbReference>
<evidence type="ECO:0000256" key="2">
    <source>
        <dbReference type="ARBA" id="ARBA00006464"/>
    </source>
</evidence>
<keyword evidence="4 7" id="KW-0812">Transmembrane</keyword>
<feature type="transmembrane region" description="Helical" evidence="7">
    <location>
        <begin position="66"/>
        <end position="92"/>
    </location>
</feature>
<dbReference type="InterPro" id="IPR017475">
    <property type="entry name" value="EPS_sugar_tfrase"/>
</dbReference>
<evidence type="ECO:0000256" key="1">
    <source>
        <dbReference type="ARBA" id="ARBA00004141"/>
    </source>
</evidence>
<dbReference type="PANTHER" id="PTHR30576">
    <property type="entry name" value="COLANIC BIOSYNTHESIS UDP-GLUCOSE LIPID CARRIER TRANSFERASE"/>
    <property type="match status" value="1"/>
</dbReference>
<dbReference type="GO" id="GO:0089702">
    <property type="term" value="F:undecaprenyl-phosphate glucose phosphotransferase activity"/>
    <property type="evidence" value="ECO:0007669"/>
    <property type="project" value="TreeGrafter"/>
</dbReference>